<protein>
    <recommendedName>
        <fullName evidence="3 16">Cytochrome c oxidase subunit 2</fullName>
    </recommendedName>
</protein>
<evidence type="ECO:0000256" key="2">
    <source>
        <dbReference type="ARBA" id="ARBA00007866"/>
    </source>
</evidence>
<evidence type="ECO:0000259" key="19">
    <source>
        <dbReference type="PROSITE" id="PS50999"/>
    </source>
</evidence>
<dbReference type="Pfam" id="PF02790">
    <property type="entry name" value="COX2_TM"/>
    <property type="match status" value="1"/>
</dbReference>
<name>A0AAU6QDK8_9ECHI</name>
<dbReference type="Gene3D" id="2.60.40.420">
    <property type="entry name" value="Cupredoxins - blue copper proteins"/>
    <property type="match status" value="1"/>
</dbReference>
<feature type="transmembrane region" description="Helical" evidence="17">
    <location>
        <begin position="61"/>
        <end position="87"/>
    </location>
</feature>
<dbReference type="EMBL" id="ON457155">
    <property type="protein sequence ID" value="WYK36468.1"/>
    <property type="molecule type" value="Genomic_DNA"/>
</dbReference>
<dbReference type="AlphaFoldDB" id="A0AAU6QDK8"/>
<evidence type="ECO:0000256" key="13">
    <source>
        <dbReference type="ARBA" id="ARBA00023008"/>
    </source>
</evidence>
<evidence type="ECO:0000256" key="12">
    <source>
        <dbReference type="ARBA" id="ARBA00022989"/>
    </source>
</evidence>
<dbReference type="PRINTS" id="PR01166">
    <property type="entry name" value="CYCOXIDASEII"/>
</dbReference>
<evidence type="ECO:0000256" key="3">
    <source>
        <dbReference type="ARBA" id="ARBA00015946"/>
    </source>
</evidence>
<evidence type="ECO:0000313" key="20">
    <source>
        <dbReference type="EMBL" id="WYK36468.1"/>
    </source>
</evidence>
<gene>
    <name evidence="20" type="primary">cox2</name>
</gene>
<dbReference type="FunFam" id="2.60.40.420:FF:000001">
    <property type="entry name" value="Cytochrome c oxidase subunit 2"/>
    <property type="match status" value="1"/>
</dbReference>
<keyword evidence="9" id="KW-0460">Magnesium</keyword>
<comment type="catalytic activity">
    <reaction evidence="15">
        <text>4 Fe(II)-[cytochrome c] + O2 + 8 H(+)(in) = 4 Fe(III)-[cytochrome c] + 2 H2O + 4 H(+)(out)</text>
        <dbReference type="Rhea" id="RHEA:11436"/>
        <dbReference type="Rhea" id="RHEA-COMP:10350"/>
        <dbReference type="Rhea" id="RHEA-COMP:14399"/>
        <dbReference type="ChEBI" id="CHEBI:15377"/>
        <dbReference type="ChEBI" id="CHEBI:15378"/>
        <dbReference type="ChEBI" id="CHEBI:15379"/>
        <dbReference type="ChEBI" id="CHEBI:29033"/>
        <dbReference type="ChEBI" id="CHEBI:29034"/>
        <dbReference type="EC" id="7.1.1.9"/>
    </reaction>
    <physiologicalReaction direction="left-to-right" evidence="15">
        <dbReference type="Rhea" id="RHEA:11437"/>
    </physiologicalReaction>
</comment>
<dbReference type="Pfam" id="PF00116">
    <property type="entry name" value="COX2"/>
    <property type="match status" value="1"/>
</dbReference>
<feature type="domain" description="Cytochrome oxidase subunit II copper A binding" evidence="18">
    <location>
        <begin position="92"/>
        <end position="226"/>
    </location>
</feature>
<evidence type="ECO:0000256" key="11">
    <source>
        <dbReference type="ARBA" id="ARBA00022982"/>
    </source>
</evidence>
<evidence type="ECO:0000256" key="16">
    <source>
        <dbReference type="RuleBase" id="RU000457"/>
    </source>
</evidence>
<evidence type="ECO:0000256" key="17">
    <source>
        <dbReference type="SAM" id="Phobius"/>
    </source>
</evidence>
<evidence type="ECO:0000256" key="4">
    <source>
        <dbReference type="ARBA" id="ARBA00022448"/>
    </source>
</evidence>
<dbReference type="InterPro" id="IPR034210">
    <property type="entry name" value="CcO_II_C"/>
</dbReference>
<keyword evidence="6 16" id="KW-0812">Transmembrane</keyword>
<feature type="domain" description="Cytochrome oxidase subunit II transmembrane region profile" evidence="19">
    <location>
        <begin position="1"/>
        <end position="91"/>
    </location>
</feature>
<evidence type="ECO:0000256" key="1">
    <source>
        <dbReference type="ARBA" id="ARBA00004448"/>
    </source>
</evidence>
<keyword evidence="4 16" id="KW-0813">Transport</keyword>
<organism evidence="20">
    <name type="scientific">Aspidophiura sp</name>
    <dbReference type="NCBI Taxonomy" id="3135528"/>
    <lineage>
        <taxon>Eukaryota</taxon>
        <taxon>Metazoa</taxon>
        <taxon>Echinodermata</taxon>
        <taxon>Eleutherozoa</taxon>
        <taxon>Asterozoa</taxon>
        <taxon>Ophiuroidea</taxon>
        <taxon>Myophiuroidea</taxon>
        <taxon>Metophiurida</taxon>
        <taxon>Ophintegrida</taxon>
        <taxon>Amphilepidida</taxon>
        <taxon>Ophiurina</taxon>
        <taxon>Ophiolepidina</taxon>
        <taxon>Ophiolepididae</taxon>
        <taxon>Aspidophiura</taxon>
    </lineage>
</organism>
<evidence type="ECO:0000256" key="5">
    <source>
        <dbReference type="ARBA" id="ARBA00022660"/>
    </source>
</evidence>
<comment type="similarity">
    <text evidence="2 16">Belongs to the cytochrome c oxidase subunit 2 family.</text>
</comment>
<sequence>MSSPLQITFQDAASYTMTQFSWFHYYSMFYIVFIIVLILYGLSLLFIYAPNHWKFTEKQEVELCWTISPGFILLALAIPSINLLYYIDEGTNPDVTVKTIGHQWYWTYEIWDDKRVEVDSYMVHLDDISQVGLPRLLEVDNRLVLPYNTDIRVITASTDVIHAWCVPSLGFKLDAVPGRLNQTYIFINRSGIFYGQCSEICGSNHSFMPIVVESVSRPDFYTWCARIASS</sequence>
<comment type="subcellular location">
    <subcellularLocation>
        <location evidence="1 16">Mitochondrion inner membrane</location>
        <topology evidence="1 16">Multi-pass membrane protein</topology>
    </subcellularLocation>
</comment>
<dbReference type="SUPFAM" id="SSF49503">
    <property type="entry name" value="Cupredoxins"/>
    <property type="match status" value="1"/>
</dbReference>
<dbReference type="GO" id="GO:0004129">
    <property type="term" value="F:cytochrome-c oxidase activity"/>
    <property type="evidence" value="ECO:0007669"/>
    <property type="project" value="UniProtKB-EC"/>
</dbReference>
<dbReference type="GO" id="GO:0005507">
    <property type="term" value="F:copper ion binding"/>
    <property type="evidence" value="ECO:0007669"/>
    <property type="project" value="InterPro"/>
</dbReference>
<dbReference type="InterPro" id="IPR008972">
    <property type="entry name" value="Cupredoxin"/>
</dbReference>
<dbReference type="GO" id="GO:0042773">
    <property type="term" value="P:ATP synthesis coupled electron transport"/>
    <property type="evidence" value="ECO:0007669"/>
    <property type="project" value="TreeGrafter"/>
</dbReference>
<keyword evidence="13 16" id="KW-0186">Copper</keyword>
<feature type="transmembrane region" description="Helical" evidence="17">
    <location>
        <begin position="25"/>
        <end position="49"/>
    </location>
</feature>
<dbReference type="InterPro" id="IPR036257">
    <property type="entry name" value="Cyt_c_oxidase_su2_TM_sf"/>
</dbReference>
<evidence type="ECO:0000256" key="14">
    <source>
        <dbReference type="ARBA" id="ARBA00023136"/>
    </source>
</evidence>
<evidence type="ECO:0000256" key="6">
    <source>
        <dbReference type="ARBA" id="ARBA00022692"/>
    </source>
</evidence>
<comment type="function">
    <text evidence="16">Component of the cytochrome c oxidase, the last enzyme in the mitochondrial electron transport chain which drives oxidative phosphorylation. The respiratory chain contains 3 multisubunit complexes succinate dehydrogenase (complex II, CII), ubiquinol-cytochrome c oxidoreductase (cytochrome b-c1 complex, complex III, CIII) and cytochrome c oxidase (complex IV, CIV), that cooperate to transfer electrons derived from NADH and succinate to molecular oxygen, creating an electrochemical gradient over the inner membrane that drives transmembrane transport and the ATP synthase. Cytochrome c oxidase is the component of the respiratory chain that catalyzes the reduction of oxygen to water. Electrons originating from reduced cytochrome c in the intermembrane space (IMS) are transferred via the dinuclear copper A center (CU(A)) of subunit 2 and heme A of subunit 1 to the active site in subunit 1, a binuclear center (BNC) formed by heme A3 and copper B (CU(B)). The BNC reduces molecular oxygen to 2 water molecules using 4 electrons from cytochrome c in the IMS and 4 protons from the mitochondrial matrix.</text>
</comment>
<reference evidence="20" key="1">
    <citation type="submission" date="2022-05" db="EMBL/GenBank/DDBJ databases">
        <authorList>
            <person name="Shi W."/>
            <person name="Mo J."/>
        </authorList>
    </citation>
    <scope>NUCLEOTIDE SEQUENCE</scope>
</reference>
<evidence type="ECO:0000256" key="8">
    <source>
        <dbReference type="ARBA" id="ARBA00022792"/>
    </source>
</evidence>
<keyword evidence="14 16" id="KW-0472">Membrane</keyword>
<dbReference type="InterPro" id="IPR045187">
    <property type="entry name" value="CcO_II"/>
</dbReference>
<proteinExistence type="inferred from homology"/>
<keyword evidence="5 16" id="KW-0679">Respiratory chain</keyword>
<evidence type="ECO:0000259" key="18">
    <source>
        <dbReference type="PROSITE" id="PS50857"/>
    </source>
</evidence>
<dbReference type="InterPro" id="IPR001505">
    <property type="entry name" value="Copper_CuA"/>
</dbReference>
<keyword evidence="8 16" id="KW-0999">Mitochondrion inner membrane</keyword>
<accession>A0AAU6QDK8</accession>
<keyword evidence="7 16" id="KW-0479">Metal-binding</keyword>
<dbReference type="PANTHER" id="PTHR22888">
    <property type="entry name" value="CYTOCHROME C OXIDASE, SUBUNIT II"/>
    <property type="match status" value="1"/>
</dbReference>
<dbReference type="SUPFAM" id="SSF81464">
    <property type="entry name" value="Cytochrome c oxidase subunit II-like, transmembrane region"/>
    <property type="match status" value="1"/>
</dbReference>
<dbReference type="InterPro" id="IPR011759">
    <property type="entry name" value="Cyt_c_oxidase_su2_TM_dom"/>
</dbReference>
<dbReference type="GO" id="GO:0005743">
    <property type="term" value="C:mitochondrial inner membrane"/>
    <property type="evidence" value="ECO:0007669"/>
    <property type="project" value="UniProtKB-SubCell"/>
</dbReference>
<keyword evidence="11 16" id="KW-0249">Electron transport</keyword>
<comment type="cofactor">
    <cofactor evidence="16">
        <name>Cu cation</name>
        <dbReference type="ChEBI" id="CHEBI:23378"/>
    </cofactor>
    <text evidence="16">Binds a copper A center.</text>
</comment>
<keyword evidence="10" id="KW-1278">Translocase</keyword>
<evidence type="ECO:0000256" key="15">
    <source>
        <dbReference type="ARBA" id="ARBA00049512"/>
    </source>
</evidence>
<dbReference type="PROSITE" id="PS50999">
    <property type="entry name" value="COX2_TM"/>
    <property type="match status" value="1"/>
</dbReference>
<dbReference type="PROSITE" id="PS50857">
    <property type="entry name" value="COX2_CUA"/>
    <property type="match status" value="1"/>
</dbReference>
<geneLocation type="mitochondrion" evidence="20"/>
<keyword evidence="12 17" id="KW-1133">Transmembrane helix</keyword>
<evidence type="ECO:0000256" key="10">
    <source>
        <dbReference type="ARBA" id="ARBA00022967"/>
    </source>
</evidence>
<dbReference type="Gene3D" id="1.10.287.90">
    <property type="match status" value="1"/>
</dbReference>
<dbReference type="CDD" id="cd13912">
    <property type="entry name" value="CcO_II_C"/>
    <property type="match status" value="1"/>
</dbReference>
<evidence type="ECO:0000256" key="9">
    <source>
        <dbReference type="ARBA" id="ARBA00022842"/>
    </source>
</evidence>
<dbReference type="PANTHER" id="PTHR22888:SF9">
    <property type="entry name" value="CYTOCHROME C OXIDASE SUBUNIT 2"/>
    <property type="match status" value="1"/>
</dbReference>
<keyword evidence="16 20" id="KW-0496">Mitochondrion</keyword>
<evidence type="ECO:0000256" key="7">
    <source>
        <dbReference type="ARBA" id="ARBA00022723"/>
    </source>
</evidence>
<dbReference type="InterPro" id="IPR002429">
    <property type="entry name" value="CcO_II-like_C"/>
</dbReference>
<dbReference type="PROSITE" id="PS00078">
    <property type="entry name" value="COX2"/>
    <property type="match status" value="1"/>
</dbReference>